<proteinExistence type="predicted"/>
<dbReference type="Proteomes" id="UP000650466">
    <property type="component" value="Unassembled WGS sequence"/>
</dbReference>
<dbReference type="EMBL" id="JACVVD010000009">
    <property type="protein sequence ID" value="MBD0382996.1"/>
    <property type="molecule type" value="Genomic_DNA"/>
</dbReference>
<evidence type="ECO:0000313" key="2">
    <source>
        <dbReference type="Proteomes" id="UP000650466"/>
    </source>
</evidence>
<reference evidence="1" key="1">
    <citation type="submission" date="2020-09" db="EMBL/GenBank/DDBJ databases">
        <title>Draft Genome Sequence of Paenibacillus sp. WST5.</title>
        <authorList>
            <person name="Bao Z."/>
        </authorList>
    </citation>
    <scope>NUCLEOTIDE SEQUENCE</scope>
    <source>
        <strain evidence="1">WST5</strain>
    </source>
</reference>
<sequence length="64" mass="7474">MKEDGDVLIIKLNLLPWYNELDDQLEVGQPDFPAAQQERIISFGEYTISFISHKETHLKKVKKD</sequence>
<protein>
    <submittedName>
        <fullName evidence="1">Uncharacterized protein</fullName>
    </submittedName>
</protein>
<dbReference type="RefSeq" id="WP_188176778.1">
    <property type="nucleotide sequence ID" value="NZ_JACVVD010000009.1"/>
</dbReference>
<gene>
    <name evidence="1" type="ORF">ICC18_23065</name>
</gene>
<comment type="caution">
    <text evidence="1">The sequence shown here is derived from an EMBL/GenBank/DDBJ whole genome shotgun (WGS) entry which is preliminary data.</text>
</comment>
<evidence type="ECO:0000313" key="1">
    <source>
        <dbReference type="EMBL" id="MBD0382996.1"/>
    </source>
</evidence>
<name>A0A926KTR6_9BACL</name>
<keyword evidence="2" id="KW-1185">Reference proteome</keyword>
<accession>A0A926KTR6</accession>
<dbReference type="AlphaFoldDB" id="A0A926KTR6"/>
<organism evidence="1 2">
    <name type="scientific">Paenibacillus sedimenti</name>
    <dbReference type="NCBI Taxonomy" id="2770274"/>
    <lineage>
        <taxon>Bacteria</taxon>
        <taxon>Bacillati</taxon>
        <taxon>Bacillota</taxon>
        <taxon>Bacilli</taxon>
        <taxon>Bacillales</taxon>
        <taxon>Paenibacillaceae</taxon>
        <taxon>Paenibacillus</taxon>
    </lineage>
</organism>